<dbReference type="PATRIC" id="fig|1300341.3.peg.1700"/>
<evidence type="ECO:0000313" key="4">
    <source>
        <dbReference type="Proteomes" id="UP000050280"/>
    </source>
</evidence>
<dbReference type="PANTHER" id="PTHR40690">
    <property type="entry name" value="GLL3100 PROTEIN"/>
    <property type="match status" value="1"/>
</dbReference>
<dbReference type="PIRSF" id="PIRSF026760">
    <property type="entry name" value="UCP026760"/>
    <property type="match status" value="1"/>
</dbReference>
<evidence type="ECO:0000259" key="1">
    <source>
        <dbReference type="Pfam" id="PF07755"/>
    </source>
</evidence>
<dbReference type="Proteomes" id="UP000050280">
    <property type="component" value="Unassembled WGS sequence"/>
</dbReference>
<dbReference type="EMBL" id="LDJX01000002">
    <property type="protein sequence ID" value="KPM33080.1"/>
    <property type="molecule type" value="Genomic_DNA"/>
</dbReference>
<dbReference type="InterPro" id="IPR027417">
    <property type="entry name" value="P-loop_NTPase"/>
</dbReference>
<dbReference type="STRING" id="1300341.I595_1507"/>
<evidence type="ECO:0000259" key="2">
    <source>
        <dbReference type="Pfam" id="PF17396"/>
    </source>
</evidence>
<dbReference type="InterPro" id="IPR035402">
    <property type="entry name" value="DgcN-like_N"/>
</dbReference>
<dbReference type="Gene3D" id="3.40.50.720">
    <property type="entry name" value="NAD(P)-binding Rossmann-like Domain"/>
    <property type="match status" value="1"/>
</dbReference>
<dbReference type="SUPFAM" id="SSF52540">
    <property type="entry name" value="P-loop containing nucleoside triphosphate hydrolases"/>
    <property type="match status" value="1"/>
</dbReference>
<dbReference type="OrthoDB" id="9778498at2"/>
<dbReference type="InterPro" id="IPR035086">
    <property type="entry name" value="DgcN-like_C"/>
</dbReference>
<dbReference type="PANTHER" id="PTHR40690:SF1">
    <property type="entry name" value="DUF1611 DOMAIN-CONTAINING PROTEIN"/>
    <property type="match status" value="1"/>
</dbReference>
<name>A0A0P7AY01_9FLAO</name>
<dbReference type="InterPro" id="IPR011669">
    <property type="entry name" value="DgcN-like"/>
</dbReference>
<dbReference type="Pfam" id="PF17396">
    <property type="entry name" value="DUF1611_N"/>
    <property type="match status" value="1"/>
</dbReference>
<reference evidence="3 4" key="1">
    <citation type="submission" date="2015-09" db="EMBL/GenBank/DDBJ databases">
        <title>Genome sequence of the marine flavobacterium Croceitalea dokdonensis DOKDO 023 that contains proton- and sodium-pumping rhodopsins.</title>
        <authorList>
            <person name="Kwon S.-K."/>
            <person name="Lee H.K."/>
            <person name="Kwak M.-J."/>
            <person name="Kim J.F."/>
        </authorList>
    </citation>
    <scope>NUCLEOTIDE SEQUENCE [LARGE SCALE GENOMIC DNA]</scope>
    <source>
        <strain evidence="3 4">DOKDO 023</strain>
    </source>
</reference>
<accession>A0A0P7AY01</accession>
<keyword evidence="4" id="KW-1185">Reference proteome</keyword>
<feature type="domain" description="D-glutamate N-acetyltransferase-like N-terminal" evidence="2">
    <location>
        <begin position="45"/>
        <end position="143"/>
    </location>
</feature>
<dbReference type="Gene3D" id="3.40.50.300">
    <property type="entry name" value="P-loop containing nucleotide triphosphate hydrolases"/>
    <property type="match status" value="1"/>
</dbReference>
<comment type="caution">
    <text evidence="3">The sequence shown here is derived from an EMBL/GenBank/DDBJ whole genome shotgun (WGS) entry which is preliminary data.</text>
</comment>
<gene>
    <name evidence="3" type="ORF">I595_1507</name>
</gene>
<dbReference type="AlphaFoldDB" id="A0A0P7AY01"/>
<protein>
    <recommendedName>
        <fullName evidence="5">DUF1611 domain-containing protein</fullName>
    </recommendedName>
</protein>
<evidence type="ECO:0000313" key="3">
    <source>
        <dbReference type="EMBL" id="KPM33080.1"/>
    </source>
</evidence>
<feature type="domain" description="D-glutamate N-acetyltransferase-like C-terminal" evidence="1">
    <location>
        <begin position="152"/>
        <end position="348"/>
    </location>
</feature>
<sequence length="357" mass="39137">MKKSIDGKALVYCEGAFNTPNGKTAHGLVRFTERYEVVGVIDSNYTGMDAGEVLDGKPNQILIFRSFSEAVKKLNNAGIHPKYLVIGLAPDGGRLPKVAKETIKNALEMGWNVDSGLHDFLTNDKILVQLAFDNGCTIRDIRKTPDRDQLHFFTGEIEKVDCLKLAVLGTDSALGKRTTAWILVHAFRKAGVKAEMIGTGQTAWMQGAKYSMVMDSCINDFVSGEIEHAVVSAYKNEQPDVIIIEGQGSLMNPAYPGGFEILAAGRPDFVILQHAPKRLEYDGFPGYPMHPINQQVQAIEVISGKKVIAITVNHENMTDDEILPACEALEKETGIPAFDVLKFGAEPLIALLKKHIK</sequence>
<proteinExistence type="predicted"/>
<dbReference type="Pfam" id="PF07755">
    <property type="entry name" value="DUF1611"/>
    <property type="match status" value="1"/>
</dbReference>
<dbReference type="RefSeq" id="WP_054558629.1">
    <property type="nucleotide sequence ID" value="NZ_LDJX01000002.1"/>
</dbReference>
<organism evidence="3 4">
    <name type="scientific">Croceitalea dokdonensis DOKDO 023</name>
    <dbReference type="NCBI Taxonomy" id="1300341"/>
    <lineage>
        <taxon>Bacteria</taxon>
        <taxon>Pseudomonadati</taxon>
        <taxon>Bacteroidota</taxon>
        <taxon>Flavobacteriia</taxon>
        <taxon>Flavobacteriales</taxon>
        <taxon>Flavobacteriaceae</taxon>
        <taxon>Croceitalea</taxon>
    </lineage>
</organism>
<evidence type="ECO:0008006" key="5">
    <source>
        <dbReference type="Google" id="ProtNLM"/>
    </source>
</evidence>